<evidence type="ECO:0000313" key="3">
    <source>
        <dbReference type="Proteomes" id="UP001432027"/>
    </source>
</evidence>
<comment type="caution">
    <text evidence="2">The sequence shown here is derived from an EMBL/GenBank/DDBJ whole genome shotgun (WGS) entry which is preliminary data.</text>
</comment>
<keyword evidence="3" id="KW-1185">Reference proteome</keyword>
<dbReference type="Proteomes" id="UP001432027">
    <property type="component" value="Unassembled WGS sequence"/>
</dbReference>
<feature type="transmembrane region" description="Helical" evidence="1">
    <location>
        <begin position="6"/>
        <end position="29"/>
    </location>
</feature>
<reference evidence="2" key="1">
    <citation type="submission" date="2023-10" db="EMBL/GenBank/DDBJ databases">
        <title>Genome assembly of Pristionchus species.</title>
        <authorList>
            <person name="Yoshida K."/>
            <person name="Sommer R.J."/>
        </authorList>
    </citation>
    <scope>NUCLEOTIDE SEQUENCE</scope>
    <source>
        <strain evidence="2">RS0144</strain>
    </source>
</reference>
<dbReference type="AlphaFoldDB" id="A0AAV5TR28"/>
<evidence type="ECO:0000313" key="2">
    <source>
        <dbReference type="EMBL" id="GMS96682.1"/>
    </source>
</evidence>
<proteinExistence type="predicted"/>
<protein>
    <submittedName>
        <fullName evidence="2">Uncharacterized protein</fullName>
    </submittedName>
</protein>
<sequence>TRGLYAAFYLITPVFLFAYSLGLLGCAAFRKVMISQGFLRNKREMISMQYLYEKTRSRQDQLWKVTKQ</sequence>
<name>A0AAV5TR28_9BILA</name>
<keyword evidence="1" id="KW-0472">Membrane</keyword>
<gene>
    <name evidence="2" type="ORF">PENTCL1PPCAC_18857</name>
</gene>
<dbReference type="EMBL" id="BTSX01000004">
    <property type="protein sequence ID" value="GMS96682.1"/>
    <property type="molecule type" value="Genomic_DNA"/>
</dbReference>
<accession>A0AAV5TR28</accession>
<keyword evidence="1" id="KW-1133">Transmembrane helix</keyword>
<keyword evidence="1" id="KW-0812">Transmembrane</keyword>
<feature type="non-terminal residue" evidence="2">
    <location>
        <position position="1"/>
    </location>
</feature>
<evidence type="ECO:0000256" key="1">
    <source>
        <dbReference type="SAM" id="Phobius"/>
    </source>
</evidence>
<organism evidence="2 3">
    <name type="scientific">Pristionchus entomophagus</name>
    <dbReference type="NCBI Taxonomy" id="358040"/>
    <lineage>
        <taxon>Eukaryota</taxon>
        <taxon>Metazoa</taxon>
        <taxon>Ecdysozoa</taxon>
        <taxon>Nematoda</taxon>
        <taxon>Chromadorea</taxon>
        <taxon>Rhabditida</taxon>
        <taxon>Rhabditina</taxon>
        <taxon>Diplogasteromorpha</taxon>
        <taxon>Diplogasteroidea</taxon>
        <taxon>Neodiplogasteridae</taxon>
        <taxon>Pristionchus</taxon>
    </lineage>
</organism>